<keyword evidence="2" id="KW-1133">Transmembrane helix</keyword>
<feature type="region of interest" description="Disordered" evidence="1">
    <location>
        <begin position="1"/>
        <end position="49"/>
    </location>
</feature>
<dbReference type="RefSeq" id="WP_190919306.1">
    <property type="nucleotide sequence ID" value="NZ_JACXIZ010000026.1"/>
</dbReference>
<evidence type="ECO:0000313" key="3">
    <source>
        <dbReference type="EMBL" id="MBD2846686.1"/>
    </source>
</evidence>
<evidence type="ECO:0000256" key="2">
    <source>
        <dbReference type="SAM" id="Phobius"/>
    </source>
</evidence>
<comment type="caution">
    <text evidence="3">The sequence shown here is derived from an EMBL/GenBank/DDBJ whole genome shotgun (WGS) entry which is preliminary data.</text>
</comment>
<proteinExistence type="predicted"/>
<organism evidence="3 4">
    <name type="scientific">Paenibacillus sabuli</name>
    <dbReference type="NCBI Taxonomy" id="2772509"/>
    <lineage>
        <taxon>Bacteria</taxon>
        <taxon>Bacillati</taxon>
        <taxon>Bacillota</taxon>
        <taxon>Bacilli</taxon>
        <taxon>Bacillales</taxon>
        <taxon>Paenibacillaceae</taxon>
        <taxon>Paenibacillus</taxon>
    </lineage>
</organism>
<dbReference type="EMBL" id="JACXIZ010000026">
    <property type="protein sequence ID" value="MBD2846686.1"/>
    <property type="molecule type" value="Genomic_DNA"/>
</dbReference>
<evidence type="ECO:0000313" key="4">
    <source>
        <dbReference type="Proteomes" id="UP000621560"/>
    </source>
</evidence>
<dbReference type="InterPro" id="IPR007383">
    <property type="entry name" value="DUF445"/>
</dbReference>
<sequence length="497" mass="55637">MSEREKREHVRRKARREDREDNRAGAQYESDGNPAGSDGGKAESRQRAHGKSMRRMANLSLLLLALLFAGSAILLQLYPGRWWAQLLLYTAEAGLVGALADLFAVTVLFRSPLGMRWIPHTGILPRNRDKLVDGIVRMVEEQLLAKDFLRERLGRLSLVRQAIDWADSRQGLDALASQGWRVAMDLLRRADLGQLAEQLDGHAREALRRADLTRYSGIALSWLLRHNDVQKWIGQLIGYAAERMAQEEMRRAIADMLEQEAQKQLAYDGSLGSWFKGALFGLAETLDAVNLEEAADTLHRDLQRFMAELQEPSHPLRVQLEQSLHDLAGHLRTSADAAAAIERWKQELAEQLSLQPAILSLLQSMAGMLTSPEGIRYIADGDRALQPEAIRSWMDRLLLANWAAFKADERAQRNVESFLQQLLARMLESGHAAIGRVVRGALDGFTEARLVDLIERRVDPDLQRIRLNGALLGASAGALIYLLLHGVYDPLLRALGA</sequence>
<keyword evidence="2" id="KW-0812">Transmembrane</keyword>
<reference evidence="3" key="1">
    <citation type="submission" date="2020-09" db="EMBL/GenBank/DDBJ databases">
        <title>A novel bacterium of genus Paenibacillus, isolated from South China Sea.</title>
        <authorList>
            <person name="Huang H."/>
            <person name="Mo K."/>
            <person name="Hu Y."/>
        </authorList>
    </citation>
    <scope>NUCLEOTIDE SEQUENCE</scope>
    <source>
        <strain evidence="3">IB182496</strain>
    </source>
</reference>
<feature type="transmembrane region" description="Helical" evidence="2">
    <location>
        <begin position="465"/>
        <end position="484"/>
    </location>
</feature>
<gene>
    <name evidence="3" type="ORF">IDH44_15920</name>
</gene>
<keyword evidence="2" id="KW-0472">Membrane</keyword>
<dbReference type="Proteomes" id="UP000621560">
    <property type="component" value="Unassembled WGS sequence"/>
</dbReference>
<feature type="transmembrane region" description="Helical" evidence="2">
    <location>
        <begin position="87"/>
        <end position="109"/>
    </location>
</feature>
<keyword evidence="4" id="KW-1185">Reference proteome</keyword>
<dbReference type="AlphaFoldDB" id="A0A927BTU6"/>
<protein>
    <submittedName>
        <fullName evidence="3">DUF445 domain-containing protein</fullName>
    </submittedName>
</protein>
<dbReference type="Pfam" id="PF04286">
    <property type="entry name" value="DUF445"/>
    <property type="match status" value="1"/>
</dbReference>
<feature type="transmembrane region" description="Helical" evidence="2">
    <location>
        <begin position="56"/>
        <end position="75"/>
    </location>
</feature>
<accession>A0A927BTU6</accession>
<dbReference type="PANTHER" id="PTHR38442:SF1">
    <property type="entry name" value="INNER MEMBRANE PROTEIN"/>
    <property type="match status" value="1"/>
</dbReference>
<name>A0A927BTU6_9BACL</name>
<dbReference type="PANTHER" id="PTHR38442">
    <property type="entry name" value="INNER MEMBRANE PROTEIN-RELATED"/>
    <property type="match status" value="1"/>
</dbReference>
<dbReference type="GO" id="GO:0005886">
    <property type="term" value="C:plasma membrane"/>
    <property type="evidence" value="ECO:0007669"/>
    <property type="project" value="TreeGrafter"/>
</dbReference>
<evidence type="ECO:0000256" key="1">
    <source>
        <dbReference type="SAM" id="MobiDB-lite"/>
    </source>
</evidence>